<accession>A0A427YF12</accession>
<comment type="caution">
    <text evidence="1">The sequence shown here is derived from an EMBL/GenBank/DDBJ whole genome shotgun (WGS) entry which is preliminary data.</text>
</comment>
<evidence type="ECO:0000313" key="1">
    <source>
        <dbReference type="EMBL" id="RSH89761.1"/>
    </source>
</evidence>
<gene>
    <name evidence="1" type="ORF">EHS25_001747</name>
</gene>
<proteinExistence type="predicted"/>
<organism evidence="1 2">
    <name type="scientific">Saitozyma podzolica</name>
    <dbReference type="NCBI Taxonomy" id="1890683"/>
    <lineage>
        <taxon>Eukaryota</taxon>
        <taxon>Fungi</taxon>
        <taxon>Dikarya</taxon>
        <taxon>Basidiomycota</taxon>
        <taxon>Agaricomycotina</taxon>
        <taxon>Tremellomycetes</taxon>
        <taxon>Tremellales</taxon>
        <taxon>Trimorphomycetaceae</taxon>
        <taxon>Saitozyma</taxon>
    </lineage>
</organism>
<reference evidence="1 2" key="1">
    <citation type="submission" date="2018-11" db="EMBL/GenBank/DDBJ databases">
        <title>Genome sequence of Saitozyma podzolica DSM 27192.</title>
        <authorList>
            <person name="Aliyu H."/>
            <person name="Gorte O."/>
            <person name="Ochsenreither K."/>
        </authorList>
    </citation>
    <scope>NUCLEOTIDE SEQUENCE [LARGE SCALE GENOMIC DNA]</scope>
    <source>
        <strain evidence="1 2">DSM 27192</strain>
    </source>
</reference>
<dbReference type="Proteomes" id="UP000279259">
    <property type="component" value="Unassembled WGS sequence"/>
</dbReference>
<evidence type="ECO:0000313" key="2">
    <source>
        <dbReference type="Proteomes" id="UP000279259"/>
    </source>
</evidence>
<keyword evidence="2" id="KW-1185">Reference proteome</keyword>
<dbReference type="OrthoDB" id="3054497at2759"/>
<name>A0A427YF12_9TREE</name>
<dbReference type="EMBL" id="RSCD01000012">
    <property type="protein sequence ID" value="RSH89761.1"/>
    <property type="molecule type" value="Genomic_DNA"/>
</dbReference>
<dbReference type="AlphaFoldDB" id="A0A427YF12"/>
<sequence>MPNSMDIQANQHYKTRCVAKGCSQIEGVDFNELFAAVAIGLVPGHAQGRQGHEVYSSHHRREDTSVDWMVLREAGAKRSFAGTLIVHGELILVFEYKPELSCIIPPSLTAYANAPQRIRSPDLAKRHPSIPGLTPSRLIVAHTVSLPDTLGPPA</sequence>
<protein>
    <submittedName>
        <fullName evidence="1">Uncharacterized protein</fullName>
    </submittedName>
</protein>